<dbReference type="EMBL" id="KZ805300">
    <property type="protein sequence ID" value="PVI08332.1"/>
    <property type="molecule type" value="Genomic_DNA"/>
</dbReference>
<organism evidence="26 27">
    <name type="scientific">Periconia macrospinosa</name>
    <dbReference type="NCBI Taxonomy" id="97972"/>
    <lineage>
        <taxon>Eukaryota</taxon>
        <taxon>Fungi</taxon>
        <taxon>Dikarya</taxon>
        <taxon>Ascomycota</taxon>
        <taxon>Pezizomycotina</taxon>
        <taxon>Dothideomycetes</taxon>
        <taxon>Pleosporomycetidae</taxon>
        <taxon>Pleosporales</taxon>
        <taxon>Massarineae</taxon>
        <taxon>Periconiaceae</taxon>
        <taxon>Periconia</taxon>
    </lineage>
</organism>
<feature type="region of interest" description="Disordered" evidence="22">
    <location>
        <begin position="215"/>
        <end position="314"/>
    </location>
</feature>
<feature type="region of interest" description="Disordered" evidence="22">
    <location>
        <begin position="510"/>
        <end position="556"/>
    </location>
</feature>
<evidence type="ECO:0000256" key="8">
    <source>
        <dbReference type="ARBA" id="ARBA00022801"/>
    </source>
</evidence>
<evidence type="ECO:0000256" key="2">
    <source>
        <dbReference type="ARBA" id="ARBA00005699"/>
    </source>
</evidence>
<feature type="compositionally biased region" description="Acidic residues" evidence="22">
    <location>
        <begin position="951"/>
        <end position="963"/>
    </location>
</feature>
<keyword evidence="9" id="KW-0347">Helicase</keyword>
<evidence type="ECO:0000259" key="25">
    <source>
        <dbReference type="PROSITE" id="PS51194"/>
    </source>
</evidence>
<dbReference type="AlphaFoldDB" id="A0A2V1EDX5"/>
<dbReference type="InterPro" id="IPR044764">
    <property type="entry name" value="DDX52/Rok1_DEADc"/>
</dbReference>
<sequence>MSAAIASRAVLRQSRAAARRTGFRNASSTTDAAKEKASEVSSKASEGLSRVTSSAGEAASKVSSTTANAAGQAKAASGGIVGRVQSLIPRITYYSRVVLELGKLVAHQRAMAPPNAATFQSYLQPVINAARNPMSILNKTANSSAAQPVNVLNRVRNMTSAQWLSVGVVTAEVIGFYTVGEAIGRRKLPTFPDRTTFETSMNVFKLLSRTAKAPQSASAQNLPSAGAAANPQLFGHDEPTPALQDTKQSRKRKRGSKHAESSSELPPDLDFFGERPTADLEEESVTASKKSKVEGTANGTSYPSEDQAIPEAYDEDESKRILRSHKLKVTVLEDFAAKVEEPEKKKKKKKKAKAKEDEKKKQAKKQLYPQPLASFAQLRPRFSISRRLADNLREQGYTVPTEVQLGALPLLLGKDGSQGLGRDSTSGAEYGGDIDLLTVAPTGSGKTIAFLVPIINALLSEKSDSEQGPQAIVIAPTRELASQIVNEARKLSKGTGIKATLMKKGMEVVDRPQDDAQHKAPTSPDASDNEEDEESNASDSDTQHKSTPHKKSPRRAERVKAAILVATPLALLNALKCPDGTIAELHSIRHLVLDEADVLLDPLFREQTLALWNACTNPLLRVGLWSATMGSNIEALAISTLNTRWSSLSSSVDGLPPRPPLIRLVVGLKDSAIPNISHQLTYAATEQGKLLGLRQLLHPTHVSKNTTNAPTLRPPFLVFTQTIPRAIALHSELLYDIPPEAGGSSRIAVLHADLSSSARDQVMTRFRRGEIWVLITTDLLARGVDFRGLNGVVNYDVPNSAAAYVHRVGRTGRAGRAGGVAVTFYTQEDIPYIKLIANVIRKSEALRGTQKGEESVKQWLLDALPAPTKREKQQLKKYGVEARRTKKTGGDDDSKGKTKGQDAKDAKEKARARISTKSGYVRKVENNRKAAVLASRRREREGVAAVKTDKEEIEDGSEFEGFD</sequence>
<dbReference type="EC" id="3.6.4.13" evidence="3"/>
<dbReference type="GO" id="GO:0005829">
    <property type="term" value="C:cytosol"/>
    <property type="evidence" value="ECO:0007669"/>
    <property type="project" value="TreeGrafter"/>
</dbReference>
<evidence type="ECO:0000256" key="15">
    <source>
        <dbReference type="ARBA" id="ARBA00023310"/>
    </source>
</evidence>
<dbReference type="GO" id="GO:0005524">
    <property type="term" value="F:ATP binding"/>
    <property type="evidence" value="ECO:0007669"/>
    <property type="project" value="UniProtKB-KW"/>
</dbReference>
<dbReference type="SMART" id="SM00490">
    <property type="entry name" value="HELICc"/>
    <property type="match status" value="1"/>
</dbReference>
<evidence type="ECO:0000256" key="17">
    <source>
        <dbReference type="ARBA" id="ARBA00024355"/>
    </source>
</evidence>
<evidence type="ECO:0000256" key="22">
    <source>
        <dbReference type="SAM" id="MobiDB-lite"/>
    </source>
</evidence>
<evidence type="ECO:0000256" key="10">
    <source>
        <dbReference type="ARBA" id="ARBA00022840"/>
    </source>
</evidence>
<dbReference type="PANTHER" id="PTHR47959:SF15">
    <property type="entry name" value="RNA HELICASE"/>
    <property type="match status" value="1"/>
</dbReference>
<dbReference type="GO" id="GO:0016787">
    <property type="term" value="F:hydrolase activity"/>
    <property type="evidence" value="ECO:0007669"/>
    <property type="project" value="UniProtKB-KW"/>
</dbReference>
<comment type="function">
    <text evidence="16">ATP-dependent RNA helicase involved in 40S ribosomal subunit biogenesis. Required for the processing and cleavage of 35S pre-rRNA at sites A0, A1, and A2, leading to mature 18S rRNA.</text>
</comment>
<accession>A0A2V1EDX5</accession>
<dbReference type="Pfam" id="PF00270">
    <property type="entry name" value="DEAD"/>
    <property type="match status" value="2"/>
</dbReference>
<dbReference type="OrthoDB" id="360161at2759"/>
<dbReference type="InterPro" id="IPR001650">
    <property type="entry name" value="Helicase_C-like"/>
</dbReference>
<name>A0A2V1EDX5_9PLEO</name>
<dbReference type="GO" id="GO:0030490">
    <property type="term" value="P:maturation of SSU-rRNA"/>
    <property type="evidence" value="ECO:0007669"/>
    <property type="project" value="InterPro"/>
</dbReference>
<evidence type="ECO:0000256" key="19">
    <source>
        <dbReference type="ARBA" id="ARBA00024410"/>
    </source>
</evidence>
<dbReference type="InterPro" id="IPR014001">
    <property type="entry name" value="Helicase_ATP-bd"/>
</dbReference>
<feature type="region of interest" description="Disordered" evidence="22">
    <location>
        <begin position="870"/>
        <end position="963"/>
    </location>
</feature>
<dbReference type="GO" id="GO:0045259">
    <property type="term" value="C:proton-transporting ATP synthase complex"/>
    <property type="evidence" value="ECO:0007669"/>
    <property type="project" value="UniProtKB-KW"/>
</dbReference>
<evidence type="ECO:0000256" key="21">
    <source>
        <dbReference type="ARBA" id="ARBA00047984"/>
    </source>
</evidence>
<dbReference type="CDD" id="cd17957">
    <property type="entry name" value="DEADc_DDX52"/>
    <property type="match status" value="1"/>
</dbReference>
<dbReference type="Gene3D" id="3.40.50.300">
    <property type="entry name" value="P-loop containing nucleotide triphosphate hydrolases"/>
    <property type="match status" value="2"/>
</dbReference>
<keyword evidence="8 26" id="KW-0378">Hydrolase</keyword>
<evidence type="ECO:0000256" key="3">
    <source>
        <dbReference type="ARBA" id="ARBA00012552"/>
    </source>
</evidence>
<evidence type="ECO:0000256" key="4">
    <source>
        <dbReference type="ARBA" id="ARBA00022448"/>
    </source>
</evidence>
<evidence type="ECO:0000256" key="20">
    <source>
        <dbReference type="ARBA" id="ARBA00024419"/>
    </source>
</evidence>
<keyword evidence="14" id="KW-0472">Membrane</keyword>
<evidence type="ECO:0000313" key="26">
    <source>
        <dbReference type="EMBL" id="PVI08332.1"/>
    </source>
</evidence>
<feature type="compositionally biased region" description="Basic and acidic residues" evidence="22">
    <location>
        <begin position="870"/>
        <end position="911"/>
    </location>
</feature>
<reference evidence="26 27" key="1">
    <citation type="journal article" date="2018" name="Sci. Rep.">
        <title>Comparative genomics provides insights into the lifestyle and reveals functional heterogeneity of dark septate endophytic fungi.</title>
        <authorList>
            <person name="Knapp D.G."/>
            <person name="Nemeth J.B."/>
            <person name="Barry K."/>
            <person name="Hainaut M."/>
            <person name="Henrissat B."/>
            <person name="Johnson J."/>
            <person name="Kuo A."/>
            <person name="Lim J.H.P."/>
            <person name="Lipzen A."/>
            <person name="Nolan M."/>
            <person name="Ohm R.A."/>
            <person name="Tamas L."/>
            <person name="Grigoriev I.V."/>
            <person name="Spatafora J.W."/>
            <person name="Nagy L.G."/>
            <person name="Kovacs G.M."/>
        </authorList>
    </citation>
    <scope>NUCLEOTIDE SEQUENCE [LARGE SCALE GENOMIC DNA]</scope>
    <source>
        <strain evidence="26 27">DSE2036</strain>
    </source>
</reference>
<feature type="region of interest" description="Disordered" evidence="22">
    <location>
        <begin position="1"/>
        <end position="66"/>
    </location>
</feature>
<evidence type="ECO:0000256" key="11">
    <source>
        <dbReference type="ARBA" id="ARBA00022884"/>
    </source>
</evidence>
<proteinExistence type="inferred from homology"/>
<comment type="subcellular location">
    <subcellularLocation>
        <location evidence="1">Mitochondrion membrane</location>
    </subcellularLocation>
</comment>
<evidence type="ECO:0000256" key="7">
    <source>
        <dbReference type="ARBA" id="ARBA00022781"/>
    </source>
</evidence>
<protein>
    <recommendedName>
        <fullName evidence="19">ATP-dependent RNA helicase ROK1</fullName>
        <ecNumber evidence="3">3.6.4.13</ecNumber>
    </recommendedName>
    <alternativeName>
        <fullName evidence="20">ATP-dependent RNA helicase rok1</fullName>
    </alternativeName>
</protein>
<dbReference type="SMART" id="SM00487">
    <property type="entry name" value="DEXDc"/>
    <property type="match status" value="1"/>
</dbReference>
<evidence type="ECO:0000256" key="12">
    <source>
        <dbReference type="ARBA" id="ARBA00023065"/>
    </source>
</evidence>
<feature type="domain" description="Helicase C-terminal" evidence="25">
    <location>
        <begin position="692"/>
        <end position="864"/>
    </location>
</feature>
<dbReference type="GO" id="GO:0003724">
    <property type="term" value="F:RNA helicase activity"/>
    <property type="evidence" value="ECO:0007669"/>
    <property type="project" value="UniProtKB-EC"/>
</dbReference>
<dbReference type="PROSITE" id="PS51192">
    <property type="entry name" value="HELICASE_ATP_BIND_1"/>
    <property type="match status" value="1"/>
</dbReference>
<feature type="domain" description="Helicase ATP-binding" evidence="24">
    <location>
        <begin position="363"/>
        <end position="678"/>
    </location>
</feature>
<keyword evidence="12" id="KW-0406">Ion transport</keyword>
<evidence type="ECO:0000256" key="9">
    <source>
        <dbReference type="ARBA" id="ARBA00022806"/>
    </source>
</evidence>
<evidence type="ECO:0000259" key="23">
    <source>
        <dbReference type="PROSITE" id="PS51192"/>
    </source>
</evidence>
<evidence type="ECO:0000259" key="24">
    <source>
        <dbReference type="PROSITE" id="PS51193"/>
    </source>
</evidence>
<dbReference type="GO" id="GO:0031966">
    <property type="term" value="C:mitochondrial membrane"/>
    <property type="evidence" value="ECO:0007669"/>
    <property type="project" value="UniProtKB-SubCell"/>
</dbReference>
<dbReference type="STRING" id="97972.A0A2V1EDX5"/>
<feature type="compositionally biased region" description="Acidic residues" evidence="22">
    <location>
        <begin position="527"/>
        <end position="536"/>
    </location>
</feature>
<dbReference type="Proteomes" id="UP000244855">
    <property type="component" value="Unassembled WGS sequence"/>
</dbReference>
<feature type="compositionally biased region" description="Basic and acidic residues" evidence="22">
    <location>
        <begin position="936"/>
        <end position="950"/>
    </location>
</feature>
<comment type="similarity">
    <text evidence="2">Belongs to the ATPase g subunit family.</text>
</comment>
<dbReference type="InterPro" id="IPR011545">
    <property type="entry name" value="DEAD/DEAH_box_helicase_dom"/>
</dbReference>
<dbReference type="InterPro" id="IPR014013">
    <property type="entry name" value="Helic_SF1/SF2_ATP-bd_DinG/Rad3"/>
</dbReference>
<comment type="catalytic activity">
    <reaction evidence="21">
        <text>ATP + H2O = ADP + phosphate + H(+)</text>
        <dbReference type="Rhea" id="RHEA:13065"/>
        <dbReference type="ChEBI" id="CHEBI:15377"/>
        <dbReference type="ChEBI" id="CHEBI:15378"/>
        <dbReference type="ChEBI" id="CHEBI:30616"/>
        <dbReference type="ChEBI" id="CHEBI:43474"/>
        <dbReference type="ChEBI" id="CHEBI:456216"/>
        <dbReference type="EC" id="3.6.4.13"/>
    </reaction>
</comment>
<keyword evidence="5" id="KW-0138">CF(0)</keyword>
<dbReference type="GO" id="GO:0015078">
    <property type="term" value="F:proton transmembrane transporter activity"/>
    <property type="evidence" value="ECO:0007669"/>
    <property type="project" value="InterPro"/>
</dbReference>
<dbReference type="Pfam" id="PF00271">
    <property type="entry name" value="Helicase_C"/>
    <property type="match status" value="1"/>
</dbReference>
<dbReference type="InterPro" id="IPR027417">
    <property type="entry name" value="P-loop_NTPase"/>
</dbReference>
<dbReference type="PROSITE" id="PS51194">
    <property type="entry name" value="HELICASE_CTER"/>
    <property type="match status" value="1"/>
</dbReference>
<dbReference type="CDD" id="cd18787">
    <property type="entry name" value="SF2_C_DEAD"/>
    <property type="match status" value="1"/>
</dbReference>
<keyword evidence="6" id="KW-0547">Nucleotide-binding</keyword>
<keyword evidence="15" id="KW-0066">ATP synthesis</keyword>
<feature type="region of interest" description="Disordered" evidence="22">
    <location>
        <begin position="341"/>
        <end position="366"/>
    </location>
</feature>
<keyword evidence="27" id="KW-1185">Reference proteome</keyword>
<dbReference type="PROSITE" id="PS51193">
    <property type="entry name" value="HELICASE_ATP_BIND_2"/>
    <property type="match status" value="1"/>
</dbReference>
<gene>
    <name evidence="26" type="ORF">DM02DRAFT_713697</name>
</gene>
<keyword evidence="10" id="KW-0067">ATP-binding</keyword>
<dbReference type="Pfam" id="PF04718">
    <property type="entry name" value="ATP-synt_G"/>
    <property type="match status" value="1"/>
</dbReference>
<evidence type="ECO:0000256" key="18">
    <source>
        <dbReference type="ARBA" id="ARBA00024367"/>
    </source>
</evidence>
<evidence type="ECO:0000256" key="14">
    <source>
        <dbReference type="ARBA" id="ARBA00023136"/>
    </source>
</evidence>
<evidence type="ECO:0000313" key="27">
    <source>
        <dbReference type="Proteomes" id="UP000244855"/>
    </source>
</evidence>
<keyword evidence="7" id="KW-0375">Hydrogen ion transport</keyword>
<evidence type="ECO:0000256" key="13">
    <source>
        <dbReference type="ARBA" id="ARBA00023128"/>
    </source>
</evidence>
<comment type="subunit">
    <text evidence="18">Interacts with the U3 snoRNA and is associated with the 90S and 40S pre-ribosomes.</text>
</comment>
<dbReference type="InterPro" id="IPR006808">
    <property type="entry name" value="ATP_synth_F0_gsu_mt"/>
</dbReference>
<feature type="domain" description="Helicase ATP-binding" evidence="23">
    <location>
        <begin position="427"/>
        <end position="647"/>
    </location>
</feature>
<dbReference type="InterPro" id="IPR050079">
    <property type="entry name" value="DEAD_box_RNA_helicase"/>
</dbReference>
<evidence type="ECO:0000256" key="6">
    <source>
        <dbReference type="ARBA" id="ARBA00022741"/>
    </source>
</evidence>
<dbReference type="GO" id="GO:0003723">
    <property type="term" value="F:RNA binding"/>
    <property type="evidence" value="ECO:0007669"/>
    <property type="project" value="UniProtKB-KW"/>
</dbReference>
<dbReference type="GO" id="GO:0015986">
    <property type="term" value="P:proton motive force-driven ATP synthesis"/>
    <property type="evidence" value="ECO:0007669"/>
    <property type="project" value="InterPro"/>
</dbReference>
<keyword evidence="13" id="KW-0496">Mitochondrion</keyword>
<dbReference type="PANTHER" id="PTHR47959">
    <property type="entry name" value="ATP-DEPENDENT RNA HELICASE RHLE-RELATED"/>
    <property type="match status" value="1"/>
</dbReference>
<evidence type="ECO:0000256" key="5">
    <source>
        <dbReference type="ARBA" id="ARBA00022547"/>
    </source>
</evidence>
<keyword evidence="4" id="KW-0813">Transport</keyword>
<keyword evidence="11" id="KW-0694">RNA-binding</keyword>
<feature type="compositionally biased region" description="Polar residues" evidence="22">
    <location>
        <begin position="50"/>
        <end position="66"/>
    </location>
</feature>
<comment type="similarity">
    <text evidence="17">Belongs to the DEAD box helicase family. DDX52/ROK1 subfamily.</text>
</comment>
<evidence type="ECO:0000256" key="1">
    <source>
        <dbReference type="ARBA" id="ARBA00004325"/>
    </source>
</evidence>
<dbReference type="SUPFAM" id="SSF52540">
    <property type="entry name" value="P-loop containing nucleoside triphosphate hydrolases"/>
    <property type="match status" value="1"/>
</dbReference>
<evidence type="ECO:0000256" key="16">
    <source>
        <dbReference type="ARBA" id="ARBA00024310"/>
    </source>
</evidence>